<dbReference type="PANTHER" id="PTHR23114">
    <property type="entry name" value="M7GPPPN-MRNA HYDROLASE"/>
    <property type="match status" value="1"/>
</dbReference>
<feature type="region of interest" description="Disordered" evidence="9">
    <location>
        <begin position="528"/>
        <end position="578"/>
    </location>
</feature>
<keyword evidence="5" id="KW-0479">Metal-binding</keyword>
<dbReference type="SUPFAM" id="SSF140586">
    <property type="entry name" value="Dcp2 domain-like"/>
    <property type="match status" value="1"/>
</dbReference>
<feature type="region of interest" description="Disordered" evidence="9">
    <location>
        <begin position="892"/>
        <end position="920"/>
    </location>
</feature>
<evidence type="ECO:0000313" key="11">
    <source>
        <dbReference type="EMBL" id="CAF9904213.1"/>
    </source>
</evidence>
<sequence length="1204" mass="132985">MAETKRQLVDWLDDLCVRFIINLPKEELLQVERICFQVEEAQWYYEDFIRPLDPELPSLNLKTFCLRIFQHCPLLSQYSSHHHLTAFQEFLAYKTRVPVRGAILVNHDLDSVILVRGWKNGASWSFPRGKINKGERDIDCAIRETYEETGYHIREAGLVPADEDVKYIEMTMRDQHVRLYIFRDVPVDTKFEPRTRKEIGKIQWYKISELPTQKKGKNSQADGIAKDLANHANRFYMVAPFIYGLKKWIAQQKKLSKRAEAPEQMLDHESEGRFTSPPEQQKRDLPLATSLNDALPKLDTEASIHQFGHDPSNPKPSTTSQHPIQNSTSRSEISQAITREQRSQSLLALLQGKPANQPTELPQTPAEQIVQHPQMPPSPKHHIVKSRQPVESREASAYPEMNDQGPWTDPKQHAPHSFSRTSLQEIIEKVHSVQPVVSSLPSDKPTFASLEQSTGFASAIPAASKLPPPKLTAQSSKLLDLFKSNKPVEAAVGAAPAQAEAPRLVVESGRFKDSINIADQASLEVSEVEEHHFDNAGQSNREPSEMSFEMPANVDTTNFPPELTPSRPQAALKQSPRDKLAAWQKFQSSDAIRQAEEQRQVAESNAARAIEEARTGVKAEPTQPTFDETWKQVKIDDRDERRVVDVTKHRAEPSLAPNLFALDKKRAPNQNTTEHVRNGTTVMDGQPTDTVGTSSNISHSGETYRTALKVTNVGTEEAVRGLFKKHERTQILYIQPYGNSKYLVHFKANGHALAAYHKHMRKYKPSSAHYQQTSDQPRIPGVEPYQILGPERFYPYNPAEDVLGDEYIAGLARAEAPDVPQATHGLSSLEFRSPSTRDQPHGTPAIVAPSVDLRPARSDHQNALLGLLKAPSAPKSGPTPAAKSTLEAPAPSFELSAMPSPGHSRGPSQLAGPLGVQPIGDLSHILPMSQPTTRRQKATFGPRKSPVSATVDGPLNVPQFDMLTQKHQPAKGESPKIEATRKSPMTILARPSKSHTPSTPVDQNGQPATKQAVTAIKPPVTTPTTGQRISISTAVPSAPLPITLPAPPITSSLPSNQVSTSMPPPATIRRPPHIRPQAHDSILSPISPLPSPKHSLGFDRRNQQTKEQKKSLLSLFNNPNSATPIATGSPSTKNQSVIPPPLAPSRVDSSVSALISPPAVQMGFQEKDSQVRETPSRNSSGRETPKDTKSFLLGYLDSIAMGGR</sequence>
<dbReference type="InterPro" id="IPR044099">
    <property type="entry name" value="Dcp2_NUDIX"/>
</dbReference>
<dbReference type="InterPro" id="IPR000086">
    <property type="entry name" value="NUDIX_hydrolase_dom"/>
</dbReference>
<comment type="similarity">
    <text evidence="3">Belongs to the Nudix hydrolase family. DCP2 subfamily.</text>
</comment>
<feature type="region of interest" description="Disordered" evidence="9">
    <location>
        <begin position="370"/>
        <end position="417"/>
    </location>
</feature>
<dbReference type="InterPro" id="IPR007722">
    <property type="entry name" value="DCP2_BoxA"/>
</dbReference>
<comment type="subcellular location">
    <subcellularLocation>
        <location evidence="2">Cytoplasm</location>
    </subcellularLocation>
</comment>
<dbReference type="Pfam" id="PF05026">
    <property type="entry name" value="DCP2"/>
    <property type="match status" value="1"/>
</dbReference>
<evidence type="ECO:0000256" key="8">
    <source>
        <dbReference type="ARBA" id="ARBA00023211"/>
    </source>
</evidence>
<dbReference type="Gene3D" id="1.10.10.1050">
    <property type="entry name" value="Dcp2, box A domain"/>
    <property type="match status" value="1"/>
</dbReference>
<name>A0A8H3EGL0_9LECA</name>
<feature type="compositionally biased region" description="Basic and acidic residues" evidence="9">
    <location>
        <begin position="1165"/>
        <end position="1175"/>
    </location>
</feature>
<feature type="region of interest" description="Disordered" evidence="9">
    <location>
        <begin position="1046"/>
        <end position="1192"/>
    </location>
</feature>
<dbReference type="Pfam" id="PF25061">
    <property type="entry name" value="RRM_fung"/>
    <property type="match status" value="1"/>
</dbReference>
<evidence type="ECO:0000259" key="10">
    <source>
        <dbReference type="PROSITE" id="PS51462"/>
    </source>
</evidence>
<dbReference type="InterPro" id="IPR056812">
    <property type="entry name" value="RRM_fung"/>
</dbReference>
<keyword evidence="12" id="KW-1185">Reference proteome</keyword>
<feature type="compositionally biased region" description="Polar residues" evidence="9">
    <location>
        <begin position="315"/>
        <end position="340"/>
    </location>
</feature>
<dbReference type="FunFam" id="1.10.10.1050:FF:000003">
    <property type="entry name" value="Decapping enzyme Dcp2, putative"/>
    <property type="match status" value="1"/>
</dbReference>
<evidence type="ECO:0000256" key="5">
    <source>
        <dbReference type="ARBA" id="ARBA00022723"/>
    </source>
</evidence>
<evidence type="ECO:0000256" key="2">
    <source>
        <dbReference type="ARBA" id="ARBA00004496"/>
    </source>
</evidence>
<keyword evidence="8" id="KW-0464">Manganese</keyword>
<comment type="cofactor">
    <cofactor evidence="1">
        <name>Mn(2+)</name>
        <dbReference type="ChEBI" id="CHEBI:29035"/>
    </cofactor>
</comment>
<evidence type="ECO:0000256" key="1">
    <source>
        <dbReference type="ARBA" id="ARBA00001936"/>
    </source>
</evidence>
<dbReference type="Proteomes" id="UP000664521">
    <property type="component" value="Unassembled WGS sequence"/>
</dbReference>
<dbReference type="InterPro" id="IPR020084">
    <property type="entry name" value="NUDIX_hydrolase_CS"/>
</dbReference>
<feature type="region of interest" description="Disordered" evidence="9">
    <location>
        <begin position="671"/>
        <end position="700"/>
    </location>
</feature>
<dbReference type="GO" id="GO:0030145">
    <property type="term" value="F:manganese ion binding"/>
    <property type="evidence" value="ECO:0007669"/>
    <property type="project" value="InterPro"/>
</dbReference>
<keyword evidence="7" id="KW-0694">RNA-binding</keyword>
<reference evidence="11" key="1">
    <citation type="submission" date="2021-03" db="EMBL/GenBank/DDBJ databases">
        <authorList>
            <person name="Tagirdzhanova G."/>
        </authorList>
    </citation>
    <scope>NUCLEOTIDE SEQUENCE</scope>
</reference>
<feature type="compositionally biased region" description="Basic and acidic residues" evidence="9">
    <location>
        <begin position="259"/>
        <end position="272"/>
    </location>
</feature>
<evidence type="ECO:0000256" key="6">
    <source>
        <dbReference type="ARBA" id="ARBA00022801"/>
    </source>
</evidence>
<dbReference type="AlphaFoldDB" id="A0A8H3EGL0"/>
<feature type="region of interest" description="Disordered" evidence="9">
    <location>
        <begin position="259"/>
        <end position="285"/>
    </location>
</feature>
<dbReference type="InterPro" id="IPR036189">
    <property type="entry name" value="DCP2_BoxA_sf"/>
</dbReference>
<protein>
    <submittedName>
        <fullName evidence="11">mRNA-decapping enzyme subunit 2</fullName>
    </submittedName>
</protein>
<dbReference type="SMART" id="SM01125">
    <property type="entry name" value="DCP2"/>
    <property type="match status" value="1"/>
</dbReference>
<proteinExistence type="inferred from homology"/>
<dbReference type="PROSITE" id="PS00893">
    <property type="entry name" value="NUDIX_BOX"/>
    <property type="match status" value="1"/>
</dbReference>
<dbReference type="OrthoDB" id="18996at2759"/>
<dbReference type="GO" id="GO:0003723">
    <property type="term" value="F:RNA binding"/>
    <property type="evidence" value="ECO:0007669"/>
    <property type="project" value="UniProtKB-KW"/>
</dbReference>
<evidence type="ECO:0000256" key="4">
    <source>
        <dbReference type="ARBA" id="ARBA00022490"/>
    </source>
</evidence>
<dbReference type="PROSITE" id="PS51462">
    <property type="entry name" value="NUDIX"/>
    <property type="match status" value="1"/>
</dbReference>
<dbReference type="PANTHER" id="PTHR23114:SF17">
    <property type="entry name" value="M7GPPPN-MRNA HYDROLASE"/>
    <property type="match status" value="1"/>
</dbReference>
<keyword evidence="6" id="KW-0378">Hydrolase</keyword>
<evidence type="ECO:0000313" key="12">
    <source>
        <dbReference type="Proteomes" id="UP000664521"/>
    </source>
</evidence>
<feature type="compositionally biased region" description="Polar residues" evidence="9">
    <location>
        <begin position="1052"/>
        <end position="1061"/>
    </location>
</feature>
<dbReference type="GO" id="GO:0140933">
    <property type="term" value="F:5'-(N(7)-methylguanosine 5'-triphospho)-[mRNA] hydrolase activity"/>
    <property type="evidence" value="ECO:0007669"/>
    <property type="project" value="InterPro"/>
</dbReference>
<dbReference type="FunFam" id="3.90.79.10:FF:000003">
    <property type="entry name" value="M7GpppN-mRNA hydrolase isoform 2"/>
    <property type="match status" value="1"/>
</dbReference>
<feature type="compositionally biased region" description="Polar residues" evidence="9">
    <location>
        <begin position="1114"/>
        <end position="1137"/>
    </location>
</feature>
<gene>
    <name evidence="11" type="primary">DCP2</name>
    <name evidence="11" type="ORF">HETSPECPRED_003433</name>
</gene>
<organism evidence="11 12">
    <name type="scientific">Heterodermia speciosa</name>
    <dbReference type="NCBI Taxonomy" id="116794"/>
    <lineage>
        <taxon>Eukaryota</taxon>
        <taxon>Fungi</taxon>
        <taxon>Dikarya</taxon>
        <taxon>Ascomycota</taxon>
        <taxon>Pezizomycotina</taxon>
        <taxon>Lecanoromycetes</taxon>
        <taxon>OSLEUM clade</taxon>
        <taxon>Lecanoromycetidae</taxon>
        <taxon>Caliciales</taxon>
        <taxon>Physciaceae</taxon>
        <taxon>Heterodermia</taxon>
    </lineage>
</organism>
<feature type="domain" description="Nudix hydrolase" evidence="10">
    <location>
        <begin position="95"/>
        <end position="230"/>
    </location>
</feature>
<dbReference type="GO" id="GO:0000290">
    <property type="term" value="P:deadenylation-dependent decapping of nuclear-transcribed mRNA"/>
    <property type="evidence" value="ECO:0007669"/>
    <property type="project" value="InterPro"/>
</dbReference>
<dbReference type="SUPFAM" id="SSF55811">
    <property type="entry name" value="Nudix"/>
    <property type="match status" value="1"/>
</dbReference>
<dbReference type="Pfam" id="PF00293">
    <property type="entry name" value="NUDIX"/>
    <property type="match status" value="1"/>
</dbReference>
<feature type="region of interest" description="Disordered" evidence="9">
    <location>
        <begin position="304"/>
        <end position="340"/>
    </location>
</feature>
<feature type="region of interest" description="Disordered" evidence="9">
    <location>
        <begin position="594"/>
        <end position="622"/>
    </location>
</feature>
<accession>A0A8H3EGL0</accession>
<feature type="region of interest" description="Disordered" evidence="9">
    <location>
        <begin position="932"/>
        <end position="953"/>
    </location>
</feature>
<dbReference type="Gene3D" id="3.90.79.10">
    <property type="entry name" value="Nucleoside Triphosphate Pyrophosphohydrolase"/>
    <property type="match status" value="1"/>
</dbReference>
<evidence type="ECO:0000256" key="7">
    <source>
        <dbReference type="ARBA" id="ARBA00022884"/>
    </source>
</evidence>
<comment type="caution">
    <text evidence="11">The sequence shown here is derived from an EMBL/GenBank/DDBJ whole genome shotgun (WGS) entry which is preliminary data.</text>
</comment>
<feature type="compositionally biased region" description="Basic and acidic residues" evidence="9">
    <location>
        <begin position="1096"/>
        <end position="1110"/>
    </location>
</feature>
<evidence type="ECO:0000256" key="9">
    <source>
        <dbReference type="SAM" id="MobiDB-lite"/>
    </source>
</evidence>
<dbReference type="CDD" id="cd03672">
    <property type="entry name" value="NUDIX_Dcp2p_Nudt20"/>
    <property type="match status" value="1"/>
</dbReference>
<dbReference type="GO" id="GO:0000184">
    <property type="term" value="P:nuclear-transcribed mRNA catabolic process, nonsense-mediated decay"/>
    <property type="evidence" value="ECO:0007669"/>
    <property type="project" value="InterPro"/>
</dbReference>
<keyword evidence="4" id="KW-0963">Cytoplasm</keyword>
<dbReference type="EMBL" id="CAJPDS010000002">
    <property type="protein sequence ID" value="CAF9904213.1"/>
    <property type="molecule type" value="Genomic_DNA"/>
</dbReference>
<evidence type="ECO:0000256" key="3">
    <source>
        <dbReference type="ARBA" id="ARBA00005279"/>
    </source>
</evidence>
<dbReference type="InterPro" id="IPR015797">
    <property type="entry name" value="NUDIX_hydrolase-like_dom_sf"/>
</dbReference>
<dbReference type="GO" id="GO:0000932">
    <property type="term" value="C:P-body"/>
    <property type="evidence" value="ECO:0007669"/>
    <property type="project" value="TreeGrafter"/>
</dbReference>